<dbReference type="Proteomes" id="UP000320593">
    <property type="component" value="Unassembled WGS sequence"/>
</dbReference>
<evidence type="ECO:0000256" key="2">
    <source>
        <dbReference type="SAM" id="SignalP"/>
    </source>
</evidence>
<dbReference type="PANTHER" id="PTHR30222">
    <property type="entry name" value="SPERMIDINE/PUTRESCINE-BINDING PERIPLASMIC PROTEIN"/>
    <property type="match status" value="1"/>
</dbReference>
<dbReference type="SUPFAM" id="SSF53850">
    <property type="entry name" value="Periplasmic binding protein-like II"/>
    <property type="match status" value="1"/>
</dbReference>
<gene>
    <name evidence="3" type="ORF">JM93_04159</name>
</gene>
<dbReference type="PANTHER" id="PTHR30222:SF17">
    <property type="entry name" value="SPERMIDINE_PUTRESCINE-BINDING PERIPLASMIC PROTEIN"/>
    <property type="match status" value="1"/>
</dbReference>
<evidence type="ECO:0000313" key="4">
    <source>
        <dbReference type="Proteomes" id="UP000320593"/>
    </source>
</evidence>
<dbReference type="AlphaFoldDB" id="A0A562SF97"/>
<dbReference type="RefSeq" id="WP_208995364.1">
    <property type="nucleotide sequence ID" value="NZ_SMLY01000079.1"/>
</dbReference>
<protein>
    <submittedName>
        <fullName evidence="3">Spermidine/putrescine-binding protein</fullName>
    </submittedName>
</protein>
<accession>A0A562SF97</accession>
<dbReference type="Pfam" id="PF13343">
    <property type="entry name" value="SBP_bac_6"/>
    <property type="match status" value="1"/>
</dbReference>
<sequence length="354" mass="38490">MMKFLVPLVACFGATFAQAAEPINVFTWDGYVQPEEVSAVNALLKEQGYDYEIKLLETPAEGPEQMFNMLRSGKVDISFLTLNYITMESAFSAQLLQPIDTSSPRLGNYQFLNKSLTNIPMGMQGNDVLYVPWGGGAYGIWADKDKVSDLPKSVNDLFDPKWTGKLSLSKGQIEPNIAIALLALDKPPFHINDISGDRATLAAASAADGEIQQKLTQLYGQVAAFWEAGPEFSDDLLLVASYGPGAAAHNAAGGNWELVQFDEGNTVWLDTINFSKGLSGKKLEAAEIFANYFIGKEVQDRVVNGLGMVAASSLAGSNPLIEQNPDFFAEAMFWPPYTKTASNVMQKLSKAAMK</sequence>
<name>A0A562SF97_9HYPH</name>
<comment type="caution">
    <text evidence="3">The sequence shown here is derived from an EMBL/GenBank/DDBJ whole genome shotgun (WGS) entry which is preliminary data.</text>
</comment>
<keyword evidence="4" id="KW-1185">Reference proteome</keyword>
<dbReference type="Gene3D" id="3.40.190.10">
    <property type="entry name" value="Periplasmic binding protein-like II"/>
    <property type="match status" value="2"/>
</dbReference>
<organism evidence="3 4">
    <name type="scientific">Roseibium hamelinense</name>
    <dbReference type="NCBI Taxonomy" id="150831"/>
    <lineage>
        <taxon>Bacteria</taxon>
        <taxon>Pseudomonadati</taxon>
        <taxon>Pseudomonadota</taxon>
        <taxon>Alphaproteobacteria</taxon>
        <taxon>Hyphomicrobiales</taxon>
        <taxon>Stappiaceae</taxon>
        <taxon>Roseibium</taxon>
    </lineage>
</organism>
<dbReference type="EMBL" id="VLLF01000012">
    <property type="protein sequence ID" value="TWI80047.1"/>
    <property type="molecule type" value="Genomic_DNA"/>
</dbReference>
<feature type="chain" id="PRO_5022025031" evidence="2">
    <location>
        <begin position="20"/>
        <end position="354"/>
    </location>
</feature>
<keyword evidence="1 2" id="KW-0732">Signal</keyword>
<evidence type="ECO:0000313" key="3">
    <source>
        <dbReference type="EMBL" id="TWI80047.1"/>
    </source>
</evidence>
<evidence type="ECO:0000256" key="1">
    <source>
        <dbReference type="ARBA" id="ARBA00022729"/>
    </source>
</evidence>
<proteinExistence type="predicted"/>
<reference evidence="3 4" key="1">
    <citation type="submission" date="2019-07" db="EMBL/GenBank/DDBJ databases">
        <title>Genomic Encyclopedia of Archaeal and Bacterial Type Strains, Phase II (KMG-II): from individual species to whole genera.</title>
        <authorList>
            <person name="Goeker M."/>
        </authorList>
    </citation>
    <scope>NUCLEOTIDE SEQUENCE [LARGE SCALE GENOMIC DNA]</scope>
    <source>
        <strain evidence="3 4">ATCC BAA-252</strain>
    </source>
</reference>
<feature type="signal peptide" evidence="2">
    <location>
        <begin position="1"/>
        <end position="19"/>
    </location>
</feature>